<dbReference type="KEGG" id="mboi:DQF64_05130"/>
<reference evidence="6 7" key="1">
    <citation type="journal article" date="2022" name="BMC Microbiol.">
        <title>Whole genome sequencing of Moraxella bovis strains from North America reveals two genotypes with different genetic determinants.</title>
        <authorList>
            <person name="Wynn E.L."/>
            <person name="Hille M.M."/>
            <person name="Loy J.D."/>
            <person name="Schuller G."/>
            <person name="Kuhn K.L."/>
            <person name="Dickey A.M."/>
            <person name="Bono J.L."/>
            <person name="Clawson M.L."/>
        </authorList>
    </citation>
    <scope>NUCLEOTIDE SEQUENCE [LARGE SCALE GENOMIC DNA]</scope>
    <source>
        <strain evidence="5">SAM102599</strain>
        <strain evidence="6 7">SAM57978</strain>
    </source>
</reference>
<keyword evidence="8" id="KW-1185">Reference proteome</keyword>
<evidence type="ECO:0000313" key="7">
    <source>
        <dbReference type="Proteomes" id="UP001163283"/>
    </source>
</evidence>
<accession>A0AAQ2T0N5</accession>
<dbReference type="Proteomes" id="UP001163283">
    <property type="component" value="Chromosome"/>
</dbReference>
<evidence type="ECO:0000256" key="1">
    <source>
        <dbReference type="ARBA" id="ARBA00001946"/>
    </source>
</evidence>
<dbReference type="Gene3D" id="3.40.1350.10">
    <property type="match status" value="1"/>
</dbReference>
<evidence type="ECO:0000313" key="8">
    <source>
        <dbReference type="Proteomes" id="UP001163632"/>
    </source>
</evidence>
<dbReference type="GO" id="GO:0004518">
    <property type="term" value="F:nuclease activity"/>
    <property type="evidence" value="ECO:0007669"/>
    <property type="project" value="UniProtKB-KW"/>
</dbReference>
<dbReference type="Pfam" id="PF08774">
    <property type="entry name" value="VRR_NUC"/>
    <property type="match status" value="1"/>
</dbReference>
<keyword evidence="3" id="KW-0378">Hydrolase</keyword>
<feature type="domain" description="VRR-NUC" evidence="4">
    <location>
        <begin position="1"/>
        <end position="120"/>
    </location>
</feature>
<name>A0AAQ2T0N5_MORBO</name>
<dbReference type="RefSeq" id="WP_112742083.1">
    <property type="nucleotide sequence ID" value="NZ_CP030241.1"/>
</dbReference>
<dbReference type="EMBL" id="CP087830">
    <property type="protein sequence ID" value="UZA04108.1"/>
    <property type="molecule type" value="Genomic_DNA"/>
</dbReference>
<dbReference type="AlphaFoldDB" id="A0AAQ2T0N5"/>
<dbReference type="InterPro" id="IPR011856">
    <property type="entry name" value="tRNA_endonuc-like_dom_sf"/>
</dbReference>
<proteinExistence type="predicted"/>
<dbReference type="Proteomes" id="UP001163632">
    <property type="component" value="Chromosome"/>
</dbReference>
<evidence type="ECO:0000256" key="2">
    <source>
        <dbReference type="ARBA" id="ARBA00022722"/>
    </source>
</evidence>
<dbReference type="SMART" id="SM00990">
    <property type="entry name" value="VRR_NUC"/>
    <property type="match status" value="1"/>
</dbReference>
<evidence type="ECO:0000259" key="4">
    <source>
        <dbReference type="SMART" id="SM00990"/>
    </source>
</evidence>
<keyword evidence="2" id="KW-0540">Nuclease</keyword>
<comment type="cofactor">
    <cofactor evidence="1">
        <name>Mg(2+)</name>
        <dbReference type="ChEBI" id="CHEBI:18420"/>
    </cofactor>
</comment>
<organism evidence="6 7">
    <name type="scientific">Moraxella bovis</name>
    <dbReference type="NCBI Taxonomy" id="476"/>
    <lineage>
        <taxon>Bacteria</taxon>
        <taxon>Pseudomonadati</taxon>
        <taxon>Pseudomonadota</taxon>
        <taxon>Gammaproteobacteria</taxon>
        <taxon>Moraxellales</taxon>
        <taxon>Moraxellaceae</taxon>
        <taxon>Moraxella</taxon>
    </lineage>
</organism>
<dbReference type="GO" id="GO:0016788">
    <property type="term" value="F:hydrolase activity, acting on ester bonds"/>
    <property type="evidence" value="ECO:0007669"/>
    <property type="project" value="InterPro"/>
</dbReference>
<dbReference type="EMBL" id="CP087781">
    <property type="protein sequence ID" value="UZA50410.1"/>
    <property type="molecule type" value="Genomic_DNA"/>
</dbReference>
<gene>
    <name evidence="5" type="ORF">LP092_05045</name>
    <name evidence="6" type="ORF">LP129_07540</name>
</gene>
<evidence type="ECO:0000256" key="3">
    <source>
        <dbReference type="ARBA" id="ARBA00022801"/>
    </source>
</evidence>
<evidence type="ECO:0000313" key="6">
    <source>
        <dbReference type="EMBL" id="UZA50410.1"/>
    </source>
</evidence>
<evidence type="ECO:0000313" key="5">
    <source>
        <dbReference type="EMBL" id="UZA04108.1"/>
    </source>
</evidence>
<dbReference type="GO" id="GO:0003676">
    <property type="term" value="F:nucleic acid binding"/>
    <property type="evidence" value="ECO:0007669"/>
    <property type="project" value="InterPro"/>
</dbReference>
<sequence>MSEDSEQKAIISWARWQPLFDLGMAGMIADYLHHSPNGGARSGREGANFKRMGTKAGFPDLFLFIPHGGYHGLFIELKAPKGKTKDGKHKQAGKVSELQQAMIDRLNAQGYKAVVAYGATGAIDEIKAYLGINEV</sequence>
<dbReference type="InterPro" id="IPR014883">
    <property type="entry name" value="VRR_NUC"/>
</dbReference>
<protein>
    <submittedName>
        <fullName evidence="6">VRR-NUC domain-containing protein</fullName>
    </submittedName>
</protein>